<accession>A0ABV7JQU0</accession>
<keyword evidence="1" id="KW-1133">Transmembrane helix</keyword>
<dbReference type="Gene3D" id="3.55.50.30">
    <property type="match status" value="1"/>
</dbReference>
<feature type="domain" description="Protein FecR C-terminal" evidence="3">
    <location>
        <begin position="329"/>
        <end position="388"/>
    </location>
</feature>
<dbReference type="InterPro" id="IPR032508">
    <property type="entry name" value="FecR_C"/>
</dbReference>
<name>A0ABV7JQU0_9SPHI</name>
<evidence type="ECO:0000259" key="2">
    <source>
        <dbReference type="Pfam" id="PF04773"/>
    </source>
</evidence>
<protein>
    <submittedName>
        <fullName evidence="4">FecR family protein</fullName>
    </submittedName>
</protein>
<organism evidence="4 5">
    <name type="scientific">Parapedobacter deserti</name>
    <dbReference type="NCBI Taxonomy" id="1912957"/>
    <lineage>
        <taxon>Bacteria</taxon>
        <taxon>Pseudomonadati</taxon>
        <taxon>Bacteroidota</taxon>
        <taxon>Sphingobacteriia</taxon>
        <taxon>Sphingobacteriales</taxon>
        <taxon>Sphingobacteriaceae</taxon>
        <taxon>Parapedobacter</taxon>
    </lineage>
</organism>
<dbReference type="InterPro" id="IPR012373">
    <property type="entry name" value="Ferrdict_sens_TM"/>
</dbReference>
<feature type="domain" description="FecR protein" evidence="2">
    <location>
        <begin position="188"/>
        <end position="282"/>
    </location>
</feature>
<reference evidence="5" key="1">
    <citation type="journal article" date="2019" name="Int. J. Syst. Evol. Microbiol.">
        <title>The Global Catalogue of Microorganisms (GCM) 10K type strain sequencing project: providing services to taxonomists for standard genome sequencing and annotation.</title>
        <authorList>
            <consortium name="The Broad Institute Genomics Platform"/>
            <consortium name="The Broad Institute Genome Sequencing Center for Infectious Disease"/>
            <person name="Wu L."/>
            <person name="Ma J."/>
        </authorList>
    </citation>
    <scope>NUCLEOTIDE SEQUENCE [LARGE SCALE GENOMIC DNA]</scope>
    <source>
        <strain evidence="5">KCTC 52416</strain>
    </source>
</reference>
<gene>
    <name evidence="4" type="ORF">ACFOET_16280</name>
</gene>
<dbReference type="InterPro" id="IPR006860">
    <property type="entry name" value="FecR"/>
</dbReference>
<evidence type="ECO:0000259" key="3">
    <source>
        <dbReference type="Pfam" id="PF16344"/>
    </source>
</evidence>
<dbReference type="EMBL" id="JBHRTA010000038">
    <property type="protein sequence ID" value="MFC3199184.1"/>
    <property type="molecule type" value="Genomic_DNA"/>
</dbReference>
<keyword evidence="5" id="KW-1185">Reference proteome</keyword>
<sequence>MKTGKDIEQLLLRRLQGIATDTENQQIEQWAAKATQNRATLTRLESEETLREDLNTLLFLVDTEAGIVRLQRMDDRIRQSIARRSRRWLNRWLPYVAAMIIASTTVAWLFFEILPSNKPRAIVHAGNIQPGGNRATLTLTDGRTITLDETQHGIIFGDKNISYTDGSRLLDQQEFAPTSDPNPPSVVLTTPRGGTYQIVLQDGTQIWLNASSSLRYPTVFSDRERIVEITGEGYFAVAKDANRPFKVVSRGQTINVLSTEFNVSAYPDEYETKTTLVEGKVQICFDNAPNNHPHAPFTLRPGQQGIVGISSVQIEQVDVNQYTAWKDGYFYFNGDSPQEAFAQLGRWYDIEVVYRNDLRTVEFYGKIERNKSLGSFLSILEKAGLEFEVMPKGRGFQLIVGTE</sequence>
<dbReference type="Pfam" id="PF04773">
    <property type="entry name" value="FecR"/>
    <property type="match status" value="1"/>
</dbReference>
<dbReference type="PANTHER" id="PTHR30273:SF2">
    <property type="entry name" value="PROTEIN FECR"/>
    <property type="match status" value="1"/>
</dbReference>
<comment type="caution">
    <text evidence="4">The sequence shown here is derived from an EMBL/GenBank/DDBJ whole genome shotgun (WGS) entry which is preliminary data.</text>
</comment>
<dbReference type="Gene3D" id="2.60.120.1440">
    <property type="match status" value="1"/>
</dbReference>
<keyword evidence="1" id="KW-0472">Membrane</keyword>
<keyword evidence="1" id="KW-0812">Transmembrane</keyword>
<dbReference type="PANTHER" id="PTHR30273">
    <property type="entry name" value="PERIPLASMIC SIGNAL SENSOR AND SIGMA FACTOR ACTIVATOR FECR-RELATED"/>
    <property type="match status" value="1"/>
</dbReference>
<dbReference type="RefSeq" id="WP_379024554.1">
    <property type="nucleotide sequence ID" value="NZ_JBHRTA010000038.1"/>
</dbReference>
<proteinExistence type="predicted"/>
<evidence type="ECO:0000256" key="1">
    <source>
        <dbReference type="SAM" id="Phobius"/>
    </source>
</evidence>
<evidence type="ECO:0000313" key="4">
    <source>
        <dbReference type="EMBL" id="MFC3199184.1"/>
    </source>
</evidence>
<evidence type="ECO:0000313" key="5">
    <source>
        <dbReference type="Proteomes" id="UP001595526"/>
    </source>
</evidence>
<dbReference type="Pfam" id="PF16344">
    <property type="entry name" value="FecR_C"/>
    <property type="match status" value="1"/>
</dbReference>
<feature type="transmembrane region" description="Helical" evidence="1">
    <location>
        <begin position="92"/>
        <end position="111"/>
    </location>
</feature>
<dbReference type="Proteomes" id="UP001595526">
    <property type="component" value="Unassembled WGS sequence"/>
</dbReference>